<evidence type="ECO:0000313" key="2">
    <source>
        <dbReference type="Proteomes" id="UP000186268"/>
    </source>
</evidence>
<comment type="caution">
    <text evidence="1">The sequence shown here is derived from an EMBL/GenBank/DDBJ whole genome shotgun (WGS) entry which is preliminary data.</text>
</comment>
<accession>A0A1Q5TSU2</accession>
<sequence>MKIIYFDYIAGFGINAFIADELDFFPSFDELIHYCIALYGDQIVLVSTTVTSGISTGYQESSK</sequence>
<organism evidence="1 2">
    <name type="scientific">Xenorhabdus eapokensis</name>
    <dbReference type="NCBI Taxonomy" id="1873482"/>
    <lineage>
        <taxon>Bacteria</taxon>
        <taxon>Pseudomonadati</taxon>
        <taxon>Pseudomonadota</taxon>
        <taxon>Gammaproteobacteria</taxon>
        <taxon>Enterobacterales</taxon>
        <taxon>Morganellaceae</taxon>
        <taxon>Xenorhabdus</taxon>
    </lineage>
</organism>
<reference evidence="1 2" key="1">
    <citation type="submission" date="2016-09" db="EMBL/GenBank/DDBJ databases">
        <title>Xenorhabdus thuongxuanensis sp. nov. and Xenorhabdus eapokensis sp. nov., isolated from Steinernema species.</title>
        <authorList>
            <person name="Kaempfer P."/>
            <person name="Tobias N.J."/>
            <person name="Phan Ke L."/>
            <person name="Bode H.B."/>
            <person name="Glaeser S.P."/>
        </authorList>
    </citation>
    <scope>NUCLEOTIDE SEQUENCE [LARGE SCALE GENOMIC DNA]</scope>
    <source>
        <strain evidence="1 2">DL20</strain>
    </source>
</reference>
<proteinExistence type="predicted"/>
<dbReference type="OrthoDB" id="6446196at2"/>
<dbReference type="STRING" id="1873482.Xedl_01914"/>
<gene>
    <name evidence="1" type="ORF">Xedl_01914</name>
</gene>
<dbReference type="AlphaFoldDB" id="A0A1Q5TSU2"/>
<protein>
    <submittedName>
        <fullName evidence="1">Uncharacterized protein</fullName>
    </submittedName>
</protein>
<dbReference type="RefSeq" id="WP_074023571.1">
    <property type="nucleotide sequence ID" value="NZ_CAWNAG010000002.1"/>
</dbReference>
<dbReference type="Proteomes" id="UP000186268">
    <property type="component" value="Unassembled WGS sequence"/>
</dbReference>
<dbReference type="EMBL" id="MKGQ01000010">
    <property type="protein sequence ID" value="OKP03317.1"/>
    <property type="molecule type" value="Genomic_DNA"/>
</dbReference>
<name>A0A1Q5TSU2_9GAMM</name>
<keyword evidence="2" id="KW-1185">Reference proteome</keyword>
<evidence type="ECO:0000313" key="1">
    <source>
        <dbReference type="EMBL" id="OKP03317.1"/>
    </source>
</evidence>